<dbReference type="GeneID" id="34563963"/>
<proteinExistence type="predicted"/>
<dbReference type="AlphaFoldDB" id="A0A1G4AXR4"/>
<reference evidence="1 2" key="1">
    <citation type="submission" date="2016-09" db="EMBL/GenBank/DDBJ databases">
        <authorList>
            <person name="Capua I."/>
            <person name="De Benedictis P."/>
            <person name="Joannis T."/>
            <person name="Lombin L.H."/>
            <person name="Cattoli G."/>
        </authorList>
    </citation>
    <scope>NUCLEOTIDE SEQUENCE [LARGE SCALE GENOMIC DNA]</scope>
    <source>
        <strain evidence="1 2">IMI 309357</strain>
    </source>
</reference>
<dbReference type="EMBL" id="MJBS01000110">
    <property type="protein sequence ID" value="OHE93927.1"/>
    <property type="molecule type" value="Genomic_DNA"/>
</dbReference>
<accession>A0A1G4AXR4</accession>
<name>A0A1G4AXR4_9PEZI</name>
<protein>
    <submittedName>
        <fullName evidence="1">Uncharacterized protein</fullName>
    </submittedName>
</protein>
<evidence type="ECO:0000313" key="1">
    <source>
        <dbReference type="EMBL" id="OHE93927.1"/>
    </source>
</evidence>
<sequence>MAEPPQYLDDEGYFSLDDSDARSLGSGEMLDVLVRHLEHCNLPQEGQGIFAMNVNSSGFLTADFDVCPDTEECPDVLKAKPQARELELVLRRWM</sequence>
<dbReference type="Proteomes" id="UP000176998">
    <property type="component" value="Unassembled WGS sequence"/>
</dbReference>
<keyword evidence="2" id="KW-1185">Reference proteome</keyword>
<gene>
    <name evidence="1" type="ORF">CORC01_10826</name>
</gene>
<evidence type="ECO:0000313" key="2">
    <source>
        <dbReference type="Proteomes" id="UP000176998"/>
    </source>
</evidence>
<comment type="caution">
    <text evidence="1">The sequence shown here is derived from an EMBL/GenBank/DDBJ whole genome shotgun (WGS) entry which is preliminary data.</text>
</comment>
<dbReference type="RefSeq" id="XP_022471091.1">
    <property type="nucleotide sequence ID" value="XM_022622453.1"/>
</dbReference>
<organism evidence="1 2">
    <name type="scientific">Colletotrichum orchidophilum</name>
    <dbReference type="NCBI Taxonomy" id="1209926"/>
    <lineage>
        <taxon>Eukaryota</taxon>
        <taxon>Fungi</taxon>
        <taxon>Dikarya</taxon>
        <taxon>Ascomycota</taxon>
        <taxon>Pezizomycotina</taxon>
        <taxon>Sordariomycetes</taxon>
        <taxon>Hypocreomycetidae</taxon>
        <taxon>Glomerellales</taxon>
        <taxon>Glomerellaceae</taxon>
        <taxon>Colletotrichum</taxon>
    </lineage>
</organism>